<reference evidence="2" key="1">
    <citation type="journal article" date="2019" name="Int. J. Syst. Evol. Microbiol.">
        <title>The Global Catalogue of Microorganisms (GCM) 10K type strain sequencing project: providing services to taxonomists for standard genome sequencing and annotation.</title>
        <authorList>
            <consortium name="The Broad Institute Genomics Platform"/>
            <consortium name="The Broad Institute Genome Sequencing Center for Infectious Disease"/>
            <person name="Wu L."/>
            <person name="Ma J."/>
        </authorList>
    </citation>
    <scope>NUCLEOTIDE SEQUENCE [LARGE SCALE GENOMIC DNA]</scope>
    <source>
        <strain evidence="2">CGMCC 4.7643</strain>
    </source>
</reference>
<comment type="caution">
    <text evidence="1">The sequence shown here is derived from an EMBL/GenBank/DDBJ whole genome shotgun (WGS) entry which is preliminary data.</text>
</comment>
<name>A0ABW5GWB5_9PSEU</name>
<proteinExistence type="predicted"/>
<evidence type="ECO:0000313" key="1">
    <source>
        <dbReference type="EMBL" id="MFD2465225.1"/>
    </source>
</evidence>
<dbReference type="RefSeq" id="WP_345407441.1">
    <property type="nucleotide sequence ID" value="NZ_BAABHG010000022.1"/>
</dbReference>
<keyword evidence="2" id="KW-1185">Reference proteome</keyword>
<dbReference type="EMBL" id="JBHUKU010000029">
    <property type="protein sequence ID" value="MFD2465225.1"/>
    <property type="molecule type" value="Genomic_DNA"/>
</dbReference>
<evidence type="ECO:0000313" key="2">
    <source>
        <dbReference type="Proteomes" id="UP001597419"/>
    </source>
</evidence>
<dbReference type="Proteomes" id="UP001597419">
    <property type="component" value="Unassembled WGS sequence"/>
</dbReference>
<sequence length="47" mass="4685">MAVPGGVSPPGERFGFDEFAERVAARGHLVVPDAAAARGNAGPIGPL</sequence>
<gene>
    <name evidence="1" type="ORF">ACFSYJ_41865</name>
</gene>
<protein>
    <submittedName>
        <fullName evidence="1">Uncharacterized protein</fullName>
    </submittedName>
</protein>
<accession>A0ABW5GWB5</accession>
<organism evidence="1 2">
    <name type="scientific">Amycolatopsis samaneae</name>
    <dbReference type="NCBI Taxonomy" id="664691"/>
    <lineage>
        <taxon>Bacteria</taxon>
        <taxon>Bacillati</taxon>
        <taxon>Actinomycetota</taxon>
        <taxon>Actinomycetes</taxon>
        <taxon>Pseudonocardiales</taxon>
        <taxon>Pseudonocardiaceae</taxon>
        <taxon>Amycolatopsis</taxon>
    </lineage>
</organism>